<protein>
    <submittedName>
        <fullName evidence="2">Uncharacterized protein</fullName>
    </submittedName>
</protein>
<gene>
    <name evidence="2" type="ordered locus">PCC7424_5406</name>
</gene>
<keyword evidence="1" id="KW-0472">Membrane</keyword>
<keyword evidence="1" id="KW-0812">Transmembrane</keyword>
<organism evidence="2 3">
    <name type="scientific">Gloeothece citriformis (strain PCC 7424)</name>
    <name type="common">Cyanothece sp. (strain PCC 7424)</name>
    <dbReference type="NCBI Taxonomy" id="65393"/>
    <lineage>
        <taxon>Bacteria</taxon>
        <taxon>Bacillati</taxon>
        <taxon>Cyanobacteriota</taxon>
        <taxon>Cyanophyceae</taxon>
        <taxon>Oscillatoriophycideae</taxon>
        <taxon>Chroococcales</taxon>
        <taxon>Aphanothecaceae</taxon>
        <taxon>Gloeothece</taxon>
        <taxon>Gloeothece citriformis</taxon>
    </lineage>
</organism>
<evidence type="ECO:0000256" key="1">
    <source>
        <dbReference type="SAM" id="Phobius"/>
    </source>
</evidence>
<evidence type="ECO:0000313" key="3">
    <source>
        <dbReference type="Proteomes" id="UP000002384"/>
    </source>
</evidence>
<dbReference type="Proteomes" id="UP000002384">
    <property type="component" value="Plasmid pP742402"/>
</dbReference>
<dbReference type="HOGENOM" id="CLU_504074_0_0_3"/>
<sequence length="540" mass="61306">MKNLIRLKFQIKLNHSSALIYRLVALSIIPIYLFSFLMKASANEIPLAARIAKVIGLELLTIRRGRQAEPATKKSVLKRHVDTLIIPGKFNSEADLRFYGKYDKNLGLVARAIRRNERPTLYYFPCTLQGNYIIEWANENFTRACELGIRVQRTSNTKINSSILDNLYPVQGLKNLFLGQASRNRFEYHCLVQANDGQGWLDVVSTGNPCEKPLQQCVTETSNNNCKAIMLDRWQTYTKELIGSIECADQKNFIVKSDGEIFSQELKKIWQQAQSQNAKYCKVYTYSVHDVYLVPQKKERLLTRIIETERGSEIEVIAGSAVIKNAKVPNGIIVTAGQRYIYADIENNRLETFNAGEVLQSAEIQDFLESTKILPIPVGNPADAQYVVANLPDGQHLFCSQPEPKDWRSGAGVCFWFRKEGNLITGSFGYPNSDVFVPCVTGIINDNFMTGEALDISWLGNGWIEIPQETGGWDEDGHLKLGQGKIVLTDQNQWGRVDWIHFAFASLDLKGFYRYREENAKEFQAPKSCSVEDNLYDFFD</sequence>
<accession>B7KMG2</accession>
<keyword evidence="2" id="KW-0614">Plasmid</keyword>
<feature type="transmembrane region" description="Helical" evidence="1">
    <location>
        <begin position="20"/>
        <end position="38"/>
    </location>
</feature>
<reference evidence="3" key="1">
    <citation type="journal article" date="2011" name="MBio">
        <title>Novel metabolic attributes of the genus Cyanothece, comprising a group of unicellular nitrogen-fixing Cyanobacteria.</title>
        <authorList>
            <person name="Bandyopadhyay A."/>
            <person name="Elvitigala T."/>
            <person name="Welsh E."/>
            <person name="Stockel J."/>
            <person name="Liberton M."/>
            <person name="Min H."/>
            <person name="Sherman L.A."/>
            <person name="Pakrasi H.B."/>
        </authorList>
    </citation>
    <scope>NUCLEOTIDE SEQUENCE [LARGE SCALE GENOMIC DNA]</scope>
    <source>
        <strain evidence="3">PCC 7424</strain>
        <plasmid evidence="3">pP742402</plasmid>
    </source>
</reference>
<dbReference type="KEGG" id="cyc:PCC7424_5406"/>
<name>B7KMG2_GLOC7</name>
<dbReference type="AlphaFoldDB" id="B7KMG2"/>
<proteinExistence type="predicted"/>
<dbReference type="EMBL" id="CP001293">
    <property type="protein sequence ID" value="ACK73984.1"/>
    <property type="molecule type" value="Genomic_DNA"/>
</dbReference>
<keyword evidence="3" id="KW-1185">Reference proteome</keyword>
<keyword evidence="1" id="KW-1133">Transmembrane helix</keyword>
<dbReference type="RefSeq" id="WP_012599491.1">
    <property type="nucleotide sequence ID" value="NC_011737.1"/>
</dbReference>
<dbReference type="OrthoDB" id="582426at2"/>
<geneLocation type="plasmid" evidence="2 3">
    <name>pP742402</name>
</geneLocation>
<evidence type="ECO:0000313" key="2">
    <source>
        <dbReference type="EMBL" id="ACK73984.1"/>
    </source>
</evidence>